<evidence type="ECO:0000313" key="9">
    <source>
        <dbReference type="Proteomes" id="UP001085076"/>
    </source>
</evidence>
<evidence type="ECO:0000259" key="6">
    <source>
        <dbReference type="Pfam" id="PF01764"/>
    </source>
</evidence>
<dbReference type="InterPro" id="IPR041266">
    <property type="entry name" value="EDS1_EP"/>
</dbReference>
<dbReference type="SUPFAM" id="SSF53474">
    <property type="entry name" value="alpha/beta-Hydrolases"/>
    <property type="match status" value="1"/>
</dbReference>
<dbReference type="CDD" id="cd00519">
    <property type="entry name" value="Lipase_3"/>
    <property type="match status" value="1"/>
</dbReference>
<reference evidence="8" key="1">
    <citation type="submission" date="2021-03" db="EMBL/GenBank/DDBJ databases">
        <authorList>
            <person name="Li Z."/>
            <person name="Yang C."/>
        </authorList>
    </citation>
    <scope>NUCLEOTIDE SEQUENCE</scope>
    <source>
        <strain evidence="8">Dzin_1.0</strain>
        <tissue evidence="8">Leaf</tissue>
    </source>
</reference>
<dbReference type="Gene3D" id="3.40.50.1820">
    <property type="entry name" value="alpha/beta hydrolase"/>
    <property type="match status" value="1"/>
</dbReference>
<dbReference type="InterPro" id="IPR029058">
    <property type="entry name" value="AB_hydrolase_fold"/>
</dbReference>
<dbReference type="GO" id="GO:0006629">
    <property type="term" value="P:lipid metabolic process"/>
    <property type="evidence" value="ECO:0007669"/>
    <property type="project" value="InterPro"/>
</dbReference>
<feature type="domain" description="EDS1 EP" evidence="7">
    <location>
        <begin position="421"/>
        <end position="616"/>
    </location>
</feature>
<sequence>MMPITAAPMHCAGTKGMEKVLIEHCISLSMRAHHSSTSPFLLHTLSGSSHCSIFAFAGSWSVDDWIDGEHGAFGVSKIDSSLFPSLKNLVRDAPAAVNMAFLRSFQMLLKTSRLEVEISKAAAEKKRIVFTGHSSGGAIAVLATIWLLEKHLRTDYKNHTVPLCVTFGSPLIGDNLFCQALQREDWSCCFLHFVMTMDIIPRSPLAPLASLKEELQSILQFISPKSLCLSSNSFGISQLLSKFYYTVLRNALTISNHQSCLSMGCATSLLGTLSGFIKLSPYKPFGTFVFCCSNGRLVSVKNSDAILQMLFYCLREASGQEMADDPCRSFKEHLQYESKLKSCLEMQNVIHGDYLQTNDLFLSEMNMDEMPLVETLLDDLDMGKEAWLHLHAAGDWEMQRFRNQKRIDANYNKIQEALNVLDQYRATCELRGLCYYDAFKLQRDAEDFNANVKRLELAGLWDEIIEMLVRFELPDRFEGRTEWVKLGTRYCLLVEPLDIANYYRHSKNEDTGPYMVKGRPRRYRFTQRWNEHAQQMPKGSSLESCFWAMVEEISADMNNKKPFIEVKERVLELEKNVSVWLASGKLRNDVLLGGSTFVKWWMALPKHHKFNSCITKLMNAVDKSG</sequence>
<organism evidence="8 9">
    <name type="scientific">Dioscorea zingiberensis</name>
    <dbReference type="NCBI Taxonomy" id="325984"/>
    <lineage>
        <taxon>Eukaryota</taxon>
        <taxon>Viridiplantae</taxon>
        <taxon>Streptophyta</taxon>
        <taxon>Embryophyta</taxon>
        <taxon>Tracheophyta</taxon>
        <taxon>Spermatophyta</taxon>
        <taxon>Magnoliopsida</taxon>
        <taxon>Liliopsida</taxon>
        <taxon>Dioscoreales</taxon>
        <taxon>Dioscoreaceae</taxon>
        <taxon>Dioscorea</taxon>
    </lineage>
</organism>
<dbReference type="Pfam" id="PF18117">
    <property type="entry name" value="EDS1_EP"/>
    <property type="match status" value="1"/>
</dbReference>
<name>A0A9D5C323_9LILI</name>
<accession>A0A9D5C323</accession>
<evidence type="ECO:0000256" key="3">
    <source>
        <dbReference type="ARBA" id="ARBA00022490"/>
    </source>
</evidence>
<reference evidence="8" key="2">
    <citation type="journal article" date="2022" name="Hortic Res">
        <title>The genome of Dioscorea zingiberensis sheds light on the biosynthesis, origin and evolution of the medicinally important diosgenin saponins.</title>
        <authorList>
            <person name="Li Y."/>
            <person name="Tan C."/>
            <person name="Li Z."/>
            <person name="Guo J."/>
            <person name="Li S."/>
            <person name="Chen X."/>
            <person name="Wang C."/>
            <person name="Dai X."/>
            <person name="Yang H."/>
            <person name="Song W."/>
            <person name="Hou L."/>
            <person name="Xu J."/>
            <person name="Tong Z."/>
            <person name="Xu A."/>
            <person name="Yuan X."/>
            <person name="Wang W."/>
            <person name="Yang Q."/>
            <person name="Chen L."/>
            <person name="Sun Z."/>
            <person name="Wang K."/>
            <person name="Pan B."/>
            <person name="Chen J."/>
            <person name="Bao Y."/>
            <person name="Liu F."/>
            <person name="Qi X."/>
            <person name="Gang D.R."/>
            <person name="Wen J."/>
            <person name="Li J."/>
        </authorList>
    </citation>
    <scope>NUCLEOTIDE SEQUENCE</scope>
    <source>
        <strain evidence="8">Dzin_1.0</strain>
    </source>
</reference>
<keyword evidence="4" id="KW-0611">Plant defense</keyword>
<evidence type="ECO:0000313" key="8">
    <source>
        <dbReference type="EMBL" id="KAJ0965500.1"/>
    </source>
</evidence>
<protein>
    <submittedName>
        <fullName evidence="8">Uncharacterized protein</fullName>
    </submittedName>
</protein>
<comment type="caution">
    <text evidence="8">The sequence shown here is derived from an EMBL/GenBank/DDBJ whole genome shotgun (WGS) entry which is preliminary data.</text>
</comment>
<proteinExistence type="predicted"/>
<keyword evidence="9" id="KW-1185">Reference proteome</keyword>
<keyword evidence="3" id="KW-0963">Cytoplasm</keyword>
<dbReference type="PANTHER" id="PTHR47090:SF2">
    <property type="entry name" value="PROTEIN EDS1-RELATED"/>
    <property type="match status" value="1"/>
</dbReference>
<dbReference type="Pfam" id="PF01764">
    <property type="entry name" value="Lipase_3"/>
    <property type="match status" value="1"/>
</dbReference>
<evidence type="ECO:0000256" key="4">
    <source>
        <dbReference type="ARBA" id="ARBA00022821"/>
    </source>
</evidence>
<feature type="domain" description="Fungal lipase-type" evidence="6">
    <location>
        <begin position="91"/>
        <end position="205"/>
    </location>
</feature>
<dbReference type="GO" id="GO:0005737">
    <property type="term" value="C:cytoplasm"/>
    <property type="evidence" value="ECO:0007669"/>
    <property type="project" value="UniProtKB-SubCell"/>
</dbReference>
<dbReference type="GO" id="GO:0006952">
    <property type="term" value="P:defense response"/>
    <property type="evidence" value="ECO:0007669"/>
    <property type="project" value="UniProtKB-KW"/>
</dbReference>
<dbReference type="GO" id="GO:0005634">
    <property type="term" value="C:nucleus"/>
    <property type="evidence" value="ECO:0007669"/>
    <property type="project" value="UniProtKB-SubCell"/>
</dbReference>
<gene>
    <name evidence="8" type="ORF">J5N97_026638</name>
</gene>
<dbReference type="InterPro" id="IPR044214">
    <property type="entry name" value="EDS1-like"/>
</dbReference>
<dbReference type="PANTHER" id="PTHR47090">
    <property type="entry name" value="PROTEIN EDS1-RELATED"/>
    <property type="match status" value="1"/>
</dbReference>
<keyword evidence="5" id="KW-0539">Nucleus</keyword>
<dbReference type="InterPro" id="IPR002921">
    <property type="entry name" value="Fungal_lipase-type"/>
</dbReference>
<dbReference type="AlphaFoldDB" id="A0A9D5C323"/>
<dbReference type="EMBL" id="JAGGNH010000008">
    <property type="protein sequence ID" value="KAJ0965500.1"/>
    <property type="molecule type" value="Genomic_DNA"/>
</dbReference>
<evidence type="ECO:0000256" key="5">
    <source>
        <dbReference type="ARBA" id="ARBA00023242"/>
    </source>
</evidence>
<comment type="subcellular location">
    <subcellularLocation>
        <location evidence="2">Cytoplasm</location>
    </subcellularLocation>
    <subcellularLocation>
        <location evidence="1">Nucleus</location>
    </subcellularLocation>
</comment>
<evidence type="ECO:0000256" key="2">
    <source>
        <dbReference type="ARBA" id="ARBA00004496"/>
    </source>
</evidence>
<evidence type="ECO:0000259" key="7">
    <source>
        <dbReference type="Pfam" id="PF18117"/>
    </source>
</evidence>
<dbReference type="Proteomes" id="UP001085076">
    <property type="component" value="Miscellaneous, Linkage group lg08"/>
</dbReference>
<evidence type="ECO:0000256" key="1">
    <source>
        <dbReference type="ARBA" id="ARBA00004123"/>
    </source>
</evidence>
<dbReference type="OrthoDB" id="426718at2759"/>